<proteinExistence type="predicted"/>
<name>A0A0N4X9J9_HAEPC</name>
<protein>
    <submittedName>
        <fullName evidence="1">Ovule protein</fullName>
    </submittedName>
</protein>
<reference evidence="1" key="1">
    <citation type="submission" date="2017-02" db="UniProtKB">
        <authorList>
            <consortium name="WormBaseParasite"/>
        </authorList>
    </citation>
    <scope>IDENTIFICATION</scope>
</reference>
<dbReference type="AlphaFoldDB" id="A0A0N4X9J9"/>
<accession>A0A0N4X9J9</accession>
<dbReference type="WBParaSite" id="HPLM_0002104101-mRNA-1">
    <property type="protein sequence ID" value="HPLM_0002104101-mRNA-1"/>
    <property type="gene ID" value="HPLM_0002104101"/>
</dbReference>
<evidence type="ECO:0000313" key="1">
    <source>
        <dbReference type="WBParaSite" id="HPLM_0002104101-mRNA-1"/>
    </source>
</evidence>
<organism evidence="1">
    <name type="scientific">Haemonchus placei</name>
    <name type="common">Barber's pole worm</name>
    <dbReference type="NCBI Taxonomy" id="6290"/>
    <lineage>
        <taxon>Eukaryota</taxon>
        <taxon>Metazoa</taxon>
        <taxon>Ecdysozoa</taxon>
        <taxon>Nematoda</taxon>
        <taxon>Chromadorea</taxon>
        <taxon>Rhabditida</taxon>
        <taxon>Rhabditina</taxon>
        <taxon>Rhabditomorpha</taxon>
        <taxon>Strongyloidea</taxon>
        <taxon>Trichostrongylidae</taxon>
        <taxon>Haemonchus</taxon>
    </lineage>
</organism>
<sequence length="73" mass="8869">LRLPSRRDYQRYRLIHRPRLDTSASQTCSAGARTRNTRRTVLKYRYNTIKTEFTNWGKTNKKHIDHQYIRVTC</sequence>